<evidence type="ECO:0000313" key="3">
    <source>
        <dbReference type="Proteomes" id="UP000642070"/>
    </source>
</evidence>
<proteinExistence type="predicted"/>
<gene>
    <name evidence="2" type="ORF">GCM10007977_011540</name>
</gene>
<evidence type="ECO:0000313" key="2">
    <source>
        <dbReference type="EMBL" id="GGM12055.1"/>
    </source>
</evidence>
<dbReference type="CDD" id="cd02142">
    <property type="entry name" value="McbC_SagB-like_oxidoreductase"/>
    <property type="match status" value="1"/>
</dbReference>
<dbReference type="EMBL" id="BMPI01000004">
    <property type="protein sequence ID" value="GGM12055.1"/>
    <property type="molecule type" value="Genomic_DNA"/>
</dbReference>
<sequence>MRVRVSGCGGLLRVGDRLVWDDHLSHRQLALADGVERVLGWFRTWRELGSIRAADPDVRTGEWLERAAEALLDRDILVAEGSDRDRTEQEIAREWAGWGPHAPAFYFGTRSHRSALYITDAEDAARLAAKLTTDPPPVPFRRFPGSSTVALPDVDRGLLSGRDFVDVLRQRRSHRMFGRAELDLGTLATLLKLAAGPLSHKDGALAAESGSVFKTSPSGGARHPTEFYVYALRVRDLAPGLYHYAADTHLLEDLDRRATPEFLVAACGDQEWVADASALVFYTSVRARSAWKYDMGRALRILFLDVGHLSQTVYLLAAALGLRVTFTAALRDESVEELLGCDPVREIIIGTSVLGTEP</sequence>
<reference evidence="2" key="2">
    <citation type="submission" date="2020-09" db="EMBL/GenBank/DDBJ databases">
        <authorList>
            <person name="Sun Q."/>
            <person name="Ohkuma M."/>
        </authorList>
    </citation>
    <scope>NUCLEOTIDE SEQUENCE</scope>
    <source>
        <strain evidence="2">JCM 19831</strain>
    </source>
</reference>
<keyword evidence="3" id="KW-1185">Reference proteome</keyword>
<dbReference type="PANTHER" id="PTHR43745:SF2">
    <property type="entry name" value="NITROREDUCTASE MJ1384-RELATED"/>
    <property type="match status" value="1"/>
</dbReference>
<dbReference type="Proteomes" id="UP000642070">
    <property type="component" value="Unassembled WGS sequence"/>
</dbReference>
<protein>
    <submittedName>
        <fullName evidence="2">Dehydrogenase</fullName>
    </submittedName>
</protein>
<dbReference type="Pfam" id="PF00881">
    <property type="entry name" value="Nitroreductase"/>
    <property type="match status" value="1"/>
</dbReference>
<evidence type="ECO:0000259" key="1">
    <source>
        <dbReference type="Pfam" id="PF00881"/>
    </source>
</evidence>
<dbReference type="RefSeq" id="WP_190248627.1">
    <property type="nucleotide sequence ID" value="NZ_BMPI01000004.1"/>
</dbReference>
<dbReference type="AlphaFoldDB" id="A0A917T799"/>
<dbReference type="InterPro" id="IPR052544">
    <property type="entry name" value="Bacteriocin_Proc_Enz"/>
</dbReference>
<accession>A0A917T799</accession>
<dbReference type="Gene3D" id="3.40.109.10">
    <property type="entry name" value="NADH Oxidase"/>
    <property type="match status" value="1"/>
</dbReference>
<reference evidence="2" key="1">
    <citation type="journal article" date="2014" name="Int. J. Syst. Evol. Microbiol.">
        <title>Complete genome sequence of Corynebacterium casei LMG S-19264T (=DSM 44701T), isolated from a smear-ripened cheese.</title>
        <authorList>
            <consortium name="US DOE Joint Genome Institute (JGI-PGF)"/>
            <person name="Walter F."/>
            <person name="Albersmeier A."/>
            <person name="Kalinowski J."/>
            <person name="Ruckert C."/>
        </authorList>
    </citation>
    <scope>NUCLEOTIDE SEQUENCE</scope>
    <source>
        <strain evidence="2">JCM 19831</strain>
    </source>
</reference>
<dbReference type="InterPro" id="IPR020051">
    <property type="entry name" value="SagB-type_dehydrogenase"/>
</dbReference>
<comment type="caution">
    <text evidence="2">The sequence shown here is derived from an EMBL/GenBank/DDBJ whole genome shotgun (WGS) entry which is preliminary data.</text>
</comment>
<dbReference type="GO" id="GO:0016491">
    <property type="term" value="F:oxidoreductase activity"/>
    <property type="evidence" value="ECO:0007669"/>
    <property type="project" value="InterPro"/>
</dbReference>
<organism evidence="2 3">
    <name type="scientific">Dactylosporangium sucinum</name>
    <dbReference type="NCBI Taxonomy" id="1424081"/>
    <lineage>
        <taxon>Bacteria</taxon>
        <taxon>Bacillati</taxon>
        <taxon>Actinomycetota</taxon>
        <taxon>Actinomycetes</taxon>
        <taxon>Micromonosporales</taxon>
        <taxon>Micromonosporaceae</taxon>
        <taxon>Dactylosporangium</taxon>
    </lineage>
</organism>
<dbReference type="InterPro" id="IPR000415">
    <property type="entry name" value="Nitroreductase-like"/>
</dbReference>
<dbReference type="PANTHER" id="PTHR43745">
    <property type="entry name" value="NITROREDUCTASE MJ1384-RELATED"/>
    <property type="match status" value="1"/>
</dbReference>
<dbReference type="InterPro" id="IPR029479">
    <property type="entry name" value="Nitroreductase"/>
</dbReference>
<dbReference type="SUPFAM" id="SSF55469">
    <property type="entry name" value="FMN-dependent nitroreductase-like"/>
    <property type="match status" value="1"/>
</dbReference>
<name>A0A917T799_9ACTN</name>
<dbReference type="NCBIfam" id="TIGR03605">
    <property type="entry name" value="antibiot_sagB"/>
    <property type="match status" value="1"/>
</dbReference>
<feature type="domain" description="Nitroreductase" evidence="1">
    <location>
        <begin position="168"/>
        <end position="349"/>
    </location>
</feature>